<feature type="region of interest" description="Disordered" evidence="8">
    <location>
        <begin position="36"/>
        <end position="82"/>
    </location>
</feature>
<evidence type="ECO:0000256" key="2">
    <source>
        <dbReference type="ARBA" id="ARBA00008029"/>
    </source>
</evidence>
<dbReference type="EMBL" id="KE346366">
    <property type="protein sequence ID" value="KJE94253.1"/>
    <property type="molecule type" value="Genomic_DNA"/>
</dbReference>
<feature type="coiled-coil region" evidence="7">
    <location>
        <begin position="109"/>
        <end position="365"/>
    </location>
</feature>
<dbReference type="PANTHER" id="PTHR23168">
    <property type="entry name" value="MITOTIC SPINDLE ASSEMBLY CHECKPOINT PROTEIN MAD1 MITOTIC ARREST DEFICIENT-LIKE PROTEIN 1"/>
    <property type="match status" value="1"/>
</dbReference>
<evidence type="ECO:0000256" key="4">
    <source>
        <dbReference type="ARBA" id="ARBA00022776"/>
    </source>
</evidence>
<sequence length="610" mass="68382">MRFLSATSSPAAAAAIASAMEVAYGQRVSLPSLIQATPSRLPPSGSSPAGSQHSFSALGGAASTHTPAQRQQSSTPMAVSSASPFQPVAAAAQQRDARLVEQLAERAEVTRLKLELITAQVRVNELEAERAKNSNKTDHRVDTLQLRIQELEQQRRYQAGEFEELQRLHETVVNERDSLRSSKDAESDQSQTVIRNLEMQLMQAQQANPRVHQLEQAQGQIRLLQLDCEALKSELEGNRTKMEQSEWLLQEFRTKDERIRELETQLAQVRAEASHASDTQTVTVNLKEQLERMTRLTSECSRLTRENRELSVRQENAEALKEQVIDLQTRLTRQLEHDEQSQATIARQEDELAILRSQVDKLDTLLQANSSTMPSSVLPTARGETARAIAALESSLSTLTVKHAIAVEQLGGATVALKSCENAFTLLQEDYRRLEARAVEAESKLREGAASVLSLQRRLQFVKQERNNLKDMVETYSKEGPMLDKLLDKLLKGDQFERDTVSTMRYSQQQRIEQLEAQFSEAVAHMFRLEEEYAGEINRLNLACESQKNRILSVDRDNHRLSFDLELLAKEAATLRERTGQLAVQPYRTLTQPASDASAATSTDSIMIVD</sequence>
<reference evidence="10" key="1">
    <citation type="submission" date="2011-02" db="EMBL/GenBank/DDBJ databases">
        <title>The Genome Sequence of Capsaspora owczarzaki ATCC 30864.</title>
        <authorList>
            <person name="Russ C."/>
            <person name="Cuomo C."/>
            <person name="Burger G."/>
            <person name="Gray M.W."/>
            <person name="Holland P.W.H."/>
            <person name="King N."/>
            <person name="Lang F.B.F."/>
            <person name="Roger A.J."/>
            <person name="Ruiz-Trillo I."/>
            <person name="Young S.K."/>
            <person name="Zeng Q."/>
            <person name="Gargeya S."/>
            <person name="Alvarado L."/>
            <person name="Berlin A."/>
            <person name="Chapman S.B."/>
            <person name="Chen Z."/>
            <person name="Freedman E."/>
            <person name="Gellesch M."/>
            <person name="Goldberg J."/>
            <person name="Griggs A."/>
            <person name="Gujja S."/>
            <person name="Heilman E."/>
            <person name="Heiman D."/>
            <person name="Howarth C."/>
            <person name="Mehta T."/>
            <person name="Neiman D."/>
            <person name="Pearson M."/>
            <person name="Roberts A."/>
            <person name="Saif S."/>
            <person name="Shea T."/>
            <person name="Shenoy N."/>
            <person name="Sisk P."/>
            <person name="Stolte C."/>
            <person name="Sykes S."/>
            <person name="White J."/>
            <person name="Yandava C."/>
            <person name="Haas B."/>
            <person name="Nusbaum C."/>
            <person name="Birren B."/>
        </authorList>
    </citation>
    <scope>NUCLEOTIDE SEQUENCE</scope>
    <source>
        <strain evidence="10">ATCC 30864</strain>
    </source>
</reference>
<dbReference type="GO" id="GO:0005635">
    <property type="term" value="C:nuclear envelope"/>
    <property type="evidence" value="ECO:0007669"/>
    <property type="project" value="TreeGrafter"/>
</dbReference>
<protein>
    <submittedName>
        <fullName evidence="9">Uncharacterized protein</fullName>
    </submittedName>
</protein>
<evidence type="ECO:0000256" key="8">
    <source>
        <dbReference type="SAM" id="MobiDB-lite"/>
    </source>
</evidence>
<proteinExistence type="inferred from homology"/>
<dbReference type="Pfam" id="PF05557">
    <property type="entry name" value="MAD"/>
    <property type="match status" value="1"/>
</dbReference>
<dbReference type="AlphaFoldDB" id="A0A0D2WS84"/>
<keyword evidence="4" id="KW-0498">Mitosis</keyword>
<dbReference type="Proteomes" id="UP000008743">
    <property type="component" value="Unassembled WGS sequence"/>
</dbReference>
<dbReference type="GO" id="GO:0000776">
    <property type="term" value="C:kinetochore"/>
    <property type="evidence" value="ECO:0007669"/>
    <property type="project" value="TreeGrafter"/>
</dbReference>
<evidence type="ECO:0000256" key="3">
    <source>
        <dbReference type="ARBA" id="ARBA00022618"/>
    </source>
</evidence>
<comment type="similarity">
    <text evidence="2">Belongs to the MAD1 family.</text>
</comment>
<dbReference type="GO" id="GO:0051301">
    <property type="term" value="P:cell division"/>
    <property type="evidence" value="ECO:0007669"/>
    <property type="project" value="UniProtKB-KW"/>
</dbReference>
<keyword evidence="5" id="KW-0539">Nucleus</keyword>
<evidence type="ECO:0000256" key="7">
    <source>
        <dbReference type="SAM" id="Coils"/>
    </source>
</evidence>
<dbReference type="GO" id="GO:0007094">
    <property type="term" value="P:mitotic spindle assembly checkpoint signaling"/>
    <property type="evidence" value="ECO:0007669"/>
    <property type="project" value="InterPro"/>
</dbReference>
<dbReference type="GO" id="GO:0051315">
    <property type="term" value="P:attachment of mitotic spindle microtubules to kinetochore"/>
    <property type="evidence" value="ECO:0007669"/>
    <property type="project" value="TreeGrafter"/>
</dbReference>
<dbReference type="GO" id="GO:0072686">
    <property type="term" value="C:mitotic spindle"/>
    <property type="evidence" value="ECO:0007669"/>
    <property type="project" value="TreeGrafter"/>
</dbReference>
<keyword evidence="6" id="KW-0131">Cell cycle</keyword>
<organism evidence="9 10">
    <name type="scientific">Capsaspora owczarzaki (strain ATCC 30864)</name>
    <dbReference type="NCBI Taxonomy" id="595528"/>
    <lineage>
        <taxon>Eukaryota</taxon>
        <taxon>Filasterea</taxon>
        <taxon>Capsaspora</taxon>
    </lineage>
</organism>
<evidence type="ECO:0000256" key="5">
    <source>
        <dbReference type="ARBA" id="ARBA00023242"/>
    </source>
</evidence>
<dbReference type="PANTHER" id="PTHR23168:SF0">
    <property type="entry name" value="MITOTIC SPINDLE ASSEMBLY CHECKPOINT PROTEIN MAD1"/>
    <property type="match status" value="1"/>
</dbReference>
<dbReference type="InterPro" id="IPR008672">
    <property type="entry name" value="Mad1"/>
</dbReference>
<keyword evidence="3" id="KW-0132">Cell division</keyword>
<keyword evidence="7" id="KW-0175">Coiled coil</keyword>
<keyword evidence="10" id="KW-1185">Reference proteome</keyword>
<dbReference type="OMA" id="RIQNQCD"/>
<name>A0A0D2WS84_CAPO3</name>
<evidence type="ECO:0000256" key="6">
    <source>
        <dbReference type="ARBA" id="ARBA00023306"/>
    </source>
</evidence>
<feature type="compositionally biased region" description="Polar residues" evidence="8">
    <location>
        <begin position="36"/>
        <end position="55"/>
    </location>
</feature>
<evidence type="ECO:0000313" key="10">
    <source>
        <dbReference type="Proteomes" id="UP000008743"/>
    </source>
</evidence>
<feature type="coiled-coil region" evidence="7">
    <location>
        <begin position="417"/>
        <end position="479"/>
    </location>
</feature>
<feature type="compositionally biased region" description="Polar residues" evidence="8">
    <location>
        <begin position="63"/>
        <end position="82"/>
    </location>
</feature>
<gene>
    <name evidence="9" type="ORF">CAOG_004922</name>
</gene>
<evidence type="ECO:0000256" key="1">
    <source>
        <dbReference type="ARBA" id="ARBA00004123"/>
    </source>
</evidence>
<dbReference type="InParanoid" id="A0A0D2WS84"/>
<comment type="subcellular location">
    <subcellularLocation>
        <location evidence="1">Nucleus</location>
    </subcellularLocation>
</comment>
<accession>A0A0D2WS84</accession>
<evidence type="ECO:0000313" key="9">
    <source>
        <dbReference type="EMBL" id="KJE94253.1"/>
    </source>
</evidence>